<keyword evidence="2" id="KW-1185">Reference proteome</keyword>
<dbReference type="AlphaFoldDB" id="A0A261FL76"/>
<dbReference type="Proteomes" id="UP000216352">
    <property type="component" value="Unassembled WGS sequence"/>
</dbReference>
<evidence type="ECO:0000313" key="1">
    <source>
        <dbReference type="EMBL" id="OZG59909.1"/>
    </source>
</evidence>
<organism evidence="1 2">
    <name type="scientific">Bifidobacterium lemurum</name>
    <dbReference type="NCBI Taxonomy" id="1603886"/>
    <lineage>
        <taxon>Bacteria</taxon>
        <taxon>Bacillati</taxon>
        <taxon>Actinomycetota</taxon>
        <taxon>Actinomycetes</taxon>
        <taxon>Bifidobacteriales</taxon>
        <taxon>Bifidobacteriaceae</taxon>
        <taxon>Bifidobacterium</taxon>
    </lineage>
</organism>
<name>A0A261FL76_9BIFI</name>
<protein>
    <submittedName>
        <fullName evidence="1">Antirestriction protein</fullName>
    </submittedName>
</protein>
<accession>A0A261FL76</accession>
<reference evidence="1 2" key="1">
    <citation type="journal article" date="2017" name="BMC Genomics">
        <title>Comparative genomic and phylogenomic analyses of the Bifidobacteriaceae family.</title>
        <authorList>
            <person name="Lugli G.A."/>
            <person name="Milani C."/>
            <person name="Turroni F."/>
            <person name="Duranti S."/>
            <person name="Mancabelli L."/>
            <person name="Mangifesta M."/>
            <person name="Ferrario C."/>
            <person name="Modesto M."/>
            <person name="Mattarelli P."/>
            <person name="Jiri K."/>
            <person name="van Sinderen D."/>
            <person name="Ventura M."/>
        </authorList>
    </citation>
    <scope>NUCLEOTIDE SEQUENCE [LARGE SCALE GENOMIC DNA]</scope>
    <source>
        <strain evidence="1 2">DSM 28807</strain>
    </source>
</reference>
<proteinExistence type="predicted"/>
<comment type="caution">
    <text evidence="1">The sequence shown here is derived from an EMBL/GenBank/DDBJ whole genome shotgun (WGS) entry which is preliminary data.</text>
</comment>
<dbReference type="EMBL" id="MWWX01000019">
    <property type="protein sequence ID" value="OZG59909.1"/>
    <property type="molecule type" value="Genomic_DNA"/>
</dbReference>
<gene>
    <name evidence="1" type="ORF">BLEM_2084</name>
</gene>
<evidence type="ECO:0000313" key="2">
    <source>
        <dbReference type="Proteomes" id="UP000216352"/>
    </source>
</evidence>
<sequence>MEMTVFIDRRTNGVSNLRIVDEDTGMDGNDGFFLYAGSFETRYVEAADYRGVALVAENLERVIEFAQDWIHGRDGFKENGPVEGVRLDVETLDGGDARMVVGVRNTTKGVYSSLDLPMSPESLKGVLWGRLDVDEIGDDYVIEDFEDVGLAARLGIDPRGGNLEDLNLMARIVGAAQREDPGFLDMLATVVEASEVSDPLEIANLAVQSETMDECYFRYDWPEYVNEENTPDLTERYGWHKLKSMHPELCDSSATGYDAALESAIDVEKYGRPDVDSGYVHLGERGYVDKGFCAPASNRYSRANLADIADEMESSARAKGGEHGFRLSDLLEEGEVIARYTLSAPMPDAGYRIYECIAPEGSDDIPIALGDTLVRIKVARTGHGDADTVLREVMGVEPSGEIDDDSYGVSLVGQGYALRGVLTSWQLPAVAADPADPLTMSDVSAASGPTM</sequence>
<dbReference type="STRING" id="1603886.GCA_001895165_01525"/>